<dbReference type="RefSeq" id="WP_182368786.1">
    <property type="nucleotide sequence ID" value="NZ_CP059139.1"/>
</dbReference>
<proteinExistence type="predicted"/>
<name>A0A7G5DM40_9PSED</name>
<evidence type="ECO:0000313" key="1">
    <source>
        <dbReference type="EMBL" id="QMV62815.1"/>
    </source>
</evidence>
<sequence length="64" mass="6956">MTSIPQNLLDDLRHAKEFYDCCVAESAAGHNDAETGTFRDAEDWLRSAALNLGTFLVSGEVPNA</sequence>
<dbReference type="AlphaFoldDB" id="A0A7G5DM40"/>
<dbReference type="EMBL" id="CP059139">
    <property type="protein sequence ID" value="QMV62815.1"/>
    <property type="molecule type" value="Genomic_DNA"/>
</dbReference>
<gene>
    <name evidence="1" type="ORF">HS968_22800</name>
</gene>
<accession>A0A7G5DM40</accession>
<dbReference type="Proteomes" id="UP000515276">
    <property type="component" value="Chromosome"/>
</dbReference>
<protein>
    <submittedName>
        <fullName evidence="1">Uncharacterized protein</fullName>
    </submittedName>
</protein>
<organism evidence="1 2">
    <name type="scientific">Pseudomonas berkeleyensis</name>
    <dbReference type="NCBI Taxonomy" id="2726956"/>
    <lineage>
        <taxon>Bacteria</taxon>
        <taxon>Pseudomonadati</taxon>
        <taxon>Pseudomonadota</taxon>
        <taxon>Gammaproteobacteria</taxon>
        <taxon>Pseudomonadales</taxon>
        <taxon>Pseudomonadaceae</taxon>
        <taxon>Pseudomonas</taxon>
    </lineage>
</organism>
<reference evidence="1 2" key="1">
    <citation type="journal article" date="2020" name="G3 (Bethesda)">
        <title>CeMbio - The Caenorhabditis elegans Microbiome Resource.</title>
        <authorList>
            <person name="Dirksen P."/>
            <person name="Assie A."/>
            <person name="Zimmermann J."/>
            <person name="Zhang F."/>
            <person name="Tietje A.M."/>
            <person name="Marsh S.A."/>
            <person name="Felix M.A."/>
            <person name="Shapira M."/>
            <person name="Kaleta C."/>
            <person name="Schulenburg H."/>
            <person name="Samuel B."/>
        </authorList>
    </citation>
    <scope>NUCLEOTIDE SEQUENCE [LARGE SCALE GENOMIC DNA]</scope>
    <source>
        <strain evidence="1 2">MSPm1</strain>
    </source>
</reference>
<evidence type="ECO:0000313" key="2">
    <source>
        <dbReference type="Proteomes" id="UP000515276"/>
    </source>
</evidence>
<keyword evidence="2" id="KW-1185">Reference proteome</keyword>